<name>A0A2G9GBU6_9LAMI</name>
<reference evidence="3" key="1">
    <citation type="journal article" date="2018" name="Gigascience">
        <title>Genome assembly of the Pink Ipe (Handroanthus impetiginosus, Bignoniaceae), a highly valued, ecologically keystone Neotropical timber forest tree.</title>
        <authorList>
            <person name="Silva-Junior O.B."/>
            <person name="Grattapaglia D."/>
            <person name="Novaes E."/>
            <person name="Collevatti R.G."/>
        </authorList>
    </citation>
    <scope>NUCLEOTIDE SEQUENCE [LARGE SCALE GENOMIC DNA]</scope>
    <source>
        <strain evidence="3">cv. UFG-1</strain>
    </source>
</reference>
<organism evidence="2 3">
    <name type="scientific">Handroanthus impetiginosus</name>
    <dbReference type="NCBI Taxonomy" id="429701"/>
    <lineage>
        <taxon>Eukaryota</taxon>
        <taxon>Viridiplantae</taxon>
        <taxon>Streptophyta</taxon>
        <taxon>Embryophyta</taxon>
        <taxon>Tracheophyta</taxon>
        <taxon>Spermatophyta</taxon>
        <taxon>Magnoliopsida</taxon>
        <taxon>eudicotyledons</taxon>
        <taxon>Gunneridae</taxon>
        <taxon>Pentapetalae</taxon>
        <taxon>asterids</taxon>
        <taxon>lamiids</taxon>
        <taxon>Lamiales</taxon>
        <taxon>Bignoniaceae</taxon>
        <taxon>Crescentiina</taxon>
        <taxon>Tabebuia alliance</taxon>
        <taxon>Handroanthus</taxon>
    </lineage>
</organism>
<dbReference type="Proteomes" id="UP000231279">
    <property type="component" value="Unassembled WGS sequence"/>
</dbReference>
<dbReference type="AlphaFoldDB" id="A0A2G9GBU6"/>
<comment type="caution">
    <text evidence="2">The sequence shown here is derived from an EMBL/GenBank/DDBJ whole genome shotgun (WGS) entry which is preliminary data.</text>
</comment>
<sequence length="282" mass="32875">MIKIKKRPLERRIEALKTSKHEFTSMDLGAQGTHYMRRSQNQDLASYDPEIECTFRAQRRKLAEHIEQEVKVEENQNIVMADNYENTPVRNLALPHARERKSCVMFPKLPACVNVEIPIIRMTLNIAQFCGLTHENPNRHIDYFLKICDTLRQEGVSKDALRLRLFSFSLLGDTLDWFKSLSKDSITTWVELEENFISKFFSPKKTETIYKAWSQFKKMLRNCPNHDIPRQIQVHTFYHGLTDGSKDKLNHLNGDSFLSGTTTECHSLLSNLVANHYEKKSK</sequence>
<feature type="domain" description="Retrotransposon gag" evidence="1">
    <location>
        <begin position="164"/>
        <end position="242"/>
    </location>
</feature>
<keyword evidence="3" id="KW-1185">Reference proteome</keyword>
<dbReference type="OrthoDB" id="1740797at2759"/>
<evidence type="ECO:0000259" key="1">
    <source>
        <dbReference type="Pfam" id="PF03732"/>
    </source>
</evidence>
<evidence type="ECO:0000313" key="2">
    <source>
        <dbReference type="EMBL" id="PIN02746.1"/>
    </source>
</evidence>
<gene>
    <name evidence="2" type="ORF">CDL12_24739</name>
</gene>
<dbReference type="Pfam" id="PF03732">
    <property type="entry name" value="Retrotrans_gag"/>
    <property type="match status" value="1"/>
</dbReference>
<dbReference type="PANTHER" id="PTHR33223">
    <property type="entry name" value="CCHC-TYPE DOMAIN-CONTAINING PROTEIN"/>
    <property type="match status" value="1"/>
</dbReference>
<evidence type="ECO:0000313" key="3">
    <source>
        <dbReference type="Proteomes" id="UP000231279"/>
    </source>
</evidence>
<protein>
    <recommendedName>
        <fullName evidence="1">Retrotransposon gag domain-containing protein</fullName>
    </recommendedName>
</protein>
<dbReference type="PANTHER" id="PTHR33223:SF11">
    <property type="entry name" value="ELEMENT PROTEIN, PUTATIVE-RELATED"/>
    <property type="match status" value="1"/>
</dbReference>
<accession>A0A2G9GBU6</accession>
<dbReference type="EMBL" id="NKXS01005786">
    <property type="protein sequence ID" value="PIN02746.1"/>
    <property type="molecule type" value="Genomic_DNA"/>
</dbReference>
<dbReference type="InterPro" id="IPR005162">
    <property type="entry name" value="Retrotrans_gag_dom"/>
</dbReference>
<proteinExistence type="predicted"/>
<dbReference type="STRING" id="429701.A0A2G9GBU6"/>